<reference evidence="5" key="2">
    <citation type="submission" date="2023-01" db="EMBL/GenBank/DDBJ databases">
        <title>Draft genome sequence of Devosia yakushimensis strain NBRC 103855.</title>
        <authorList>
            <person name="Sun Q."/>
            <person name="Mori K."/>
        </authorList>
    </citation>
    <scope>NUCLEOTIDE SEQUENCE</scope>
    <source>
        <strain evidence="5">NBRC 103855</strain>
    </source>
</reference>
<comment type="similarity">
    <text evidence="3">Belongs to the acetyltransferase family. RimJ subfamily.</text>
</comment>
<dbReference type="PANTHER" id="PTHR43792">
    <property type="entry name" value="GNAT FAMILY, PUTATIVE (AFU_ORTHOLOGUE AFUA_3G00765)-RELATED-RELATED"/>
    <property type="match status" value="1"/>
</dbReference>
<dbReference type="Gene3D" id="3.40.630.30">
    <property type="match status" value="1"/>
</dbReference>
<organism evidence="5 6">
    <name type="scientific">Devosia yakushimensis</name>
    <dbReference type="NCBI Taxonomy" id="470028"/>
    <lineage>
        <taxon>Bacteria</taxon>
        <taxon>Pseudomonadati</taxon>
        <taxon>Pseudomonadota</taxon>
        <taxon>Alphaproteobacteria</taxon>
        <taxon>Hyphomicrobiales</taxon>
        <taxon>Devosiaceae</taxon>
        <taxon>Devosia</taxon>
    </lineage>
</organism>
<dbReference type="SUPFAM" id="SSF55729">
    <property type="entry name" value="Acyl-CoA N-acyltransferases (Nat)"/>
    <property type="match status" value="1"/>
</dbReference>
<evidence type="ECO:0000259" key="4">
    <source>
        <dbReference type="PROSITE" id="PS51186"/>
    </source>
</evidence>
<keyword evidence="2" id="KW-0012">Acyltransferase</keyword>
<gene>
    <name evidence="5" type="ORF">GCM10007913_34980</name>
</gene>
<feature type="domain" description="N-acetyltransferase" evidence="4">
    <location>
        <begin position="9"/>
        <end position="164"/>
    </location>
</feature>
<sequence length="173" mass="19362">MTPIRTERLILRESTLGDAPCYALGVGEYEVARFLTPVPYPYTLGMAIDWLRQAQPATPQRSMLIIELPGKGLIGCVSLINELGYWIARPHWNRGYGTEAAAGLLDWHFSGTDADAVTSSAHHNNIASLSVQKKLGFVPTGTEMRFSQTLQRNVNHVVTRLTRQDWIGGKRWR</sequence>
<dbReference type="PANTHER" id="PTHR43792:SF8">
    <property type="entry name" value="[RIBOSOMAL PROTEIN US5]-ALANINE N-ACETYLTRANSFERASE"/>
    <property type="match status" value="1"/>
</dbReference>
<evidence type="ECO:0000256" key="3">
    <source>
        <dbReference type="ARBA" id="ARBA00038502"/>
    </source>
</evidence>
<dbReference type="InterPro" id="IPR016181">
    <property type="entry name" value="Acyl_CoA_acyltransferase"/>
</dbReference>
<evidence type="ECO:0000313" key="5">
    <source>
        <dbReference type="EMBL" id="GLQ11566.1"/>
    </source>
</evidence>
<dbReference type="Proteomes" id="UP001161406">
    <property type="component" value="Unassembled WGS sequence"/>
</dbReference>
<evidence type="ECO:0000313" key="6">
    <source>
        <dbReference type="Proteomes" id="UP001161406"/>
    </source>
</evidence>
<dbReference type="Pfam" id="PF13302">
    <property type="entry name" value="Acetyltransf_3"/>
    <property type="match status" value="1"/>
</dbReference>
<keyword evidence="1" id="KW-0808">Transferase</keyword>
<dbReference type="RefSeq" id="WP_284393043.1">
    <property type="nucleotide sequence ID" value="NZ_BSNG01000002.1"/>
</dbReference>
<keyword evidence="6" id="KW-1185">Reference proteome</keyword>
<dbReference type="InterPro" id="IPR051531">
    <property type="entry name" value="N-acetyltransferase"/>
</dbReference>
<proteinExistence type="inferred from homology"/>
<dbReference type="PROSITE" id="PS51186">
    <property type="entry name" value="GNAT"/>
    <property type="match status" value="1"/>
</dbReference>
<name>A0ABQ5UHV9_9HYPH</name>
<reference evidence="5" key="1">
    <citation type="journal article" date="2014" name="Int. J. Syst. Evol. Microbiol.">
        <title>Complete genome of a new Firmicutes species belonging to the dominant human colonic microbiota ('Ruminococcus bicirculans') reveals two chromosomes and a selective capacity to utilize plant glucans.</title>
        <authorList>
            <consortium name="NISC Comparative Sequencing Program"/>
            <person name="Wegmann U."/>
            <person name="Louis P."/>
            <person name="Goesmann A."/>
            <person name="Henrissat B."/>
            <person name="Duncan S.H."/>
            <person name="Flint H.J."/>
        </authorList>
    </citation>
    <scope>NUCLEOTIDE SEQUENCE</scope>
    <source>
        <strain evidence="5">NBRC 103855</strain>
    </source>
</reference>
<protein>
    <submittedName>
        <fullName evidence="5">N-acetyltransferase</fullName>
    </submittedName>
</protein>
<accession>A0ABQ5UHV9</accession>
<comment type="caution">
    <text evidence="5">The sequence shown here is derived from an EMBL/GenBank/DDBJ whole genome shotgun (WGS) entry which is preliminary data.</text>
</comment>
<evidence type="ECO:0000256" key="2">
    <source>
        <dbReference type="ARBA" id="ARBA00023315"/>
    </source>
</evidence>
<dbReference type="EMBL" id="BSNG01000002">
    <property type="protein sequence ID" value="GLQ11566.1"/>
    <property type="molecule type" value="Genomic_DNA"/>
</dbReference>
<dbReference type="InterPro" id="IPR000182">
    <property type="entry name" value="GNAT_dom"/>
</dbReference>
<evidence type="ECO:0000256" key="1">
    <source>
        <dbReference type="ARBA" id="ARBA00022679"/>
    </source>
</evidence>